<dbReference type="PANTHER" id="PTHR42753">
    <property type="entry name" value="MITOCHONDRIAL RIBOSOME PROTEIN L39/PROLYL-TRNA LIGASE FAMILY MEMBER"/>
    <property type="match status" value="1"/>
</dbReference>
<feature type="transmembrane region" description="Helical" evidence="10">
    <location>
        <begin position="567"/>
        <end position="587"/>
    </location>
</feature>
<dbReference type="PROSITE" id="PS50862">
    <property type="entry name" value="AA_TRNA_LIGASE_II"/>
    <property type="match status" value="1"/>
</dbReference>
<feature type="transmembrane region" description="Helical" evidence="10">
    <location>
        <begin position="28"/>
        <end position="51"/>
    </location>
</feature>
<keyword evidence="3" id="KW-0436">Ligase</keyword>
<keyword evidence="10" id="KW-1133">Transmembrane helix</keyword>
<accession>A0A8H7EFP4</accession>
<dbReference type="InterPro" id="IPR002314">
    <property type="entry name" value="aa-tRNA-synt_IIb"/>
</dbReference>
<keyword evidence="10" id="KW-0812">Transmembrane</keyword>
<name>A0A8H7EFP4_9PLEO</name>
<evidence type="ECO:0000256" key="8">
    <source>
        <dbReference type="ARBA" id="ARBA00029731"/>
    </source>
</evidence>
<organism evidence="12 13">
    <name type="scientific">Alternaria burnsii</name>
    <dbReference type="NCBI Taxonomy" id="1187904"/>
    <lineage>
        <taxon>Eukaryota</taxon>
        <taxon>Fungi</taxon>
        <taxon>Dikarya</taxon>
        <taxon>Ascomycota</taxon>
        <taxon>Pezizomycotina</taxon>
        <taxon>Dothideomycetes</taxon>
        <taxon>Pleosporomycetidae</taxon>
        <taxon>Pleosporales</taxon>
        <taxon>Pleosporineae</taxon>
        <taxon>Pleosporaceae</taxon>
        <taxon>Alternaria</taxon>
        <taxon>Alternaria sect. Alternaria</taxon>
    </lineage>
</organism>
<comment type="catalytic activity">
    <reaction evidence="9">
        <text>tRNA(Pro) + L-proline + ATP = L-prolyl-tRNA(Pro) + AMP + diphosphate</text>
        <dbReference type="Rhea" id="RHEA:14305"/>
        <dbReference type="Rhea" id="RHEA-COMP:9700"/>
        <dbReference type="Rhea" id="RHEA-COMP:9702"/>
        <dbReference type="ChEBI" id="CHEBI:30616"/>
        <dbReference type="ChEBI" id="CHEBI:33019"/>
        <dbReference type="ChEBI" id="CHEBI:60039"/>
        <dbReference type="ChEBI" id="CHEBI:78442"/>
        <dbReference type="ChEBI" id="CHEBI:78532"/>
        <dbReference type="ChEBI" id="CHEBI:456215"/>
        <dbReference type="EC" id="6.1.1.15"/>
    </reaction>
</comment>
<comment type="caution">
    <text evidence="12">The sequence shown here is derived from an EMBL/GenBank/DDBJ whole genome shotgun (WGS) entry which is preliminary data.</text>
</comment>
<reference evidence="12" key="2">
    <citation type="submission" date="2020-08" db="EMBL/GenBank/DDBJ databases">
        <title>Draft Genome Sequence of Cumin Blight Pathogen Alternaria burnsii.</title>
        <authorList>
            <person name="Feng Z."/>
        </authorList>
    </citation>
    <scope>NUCLEOTIDE SEQUENCE</scope>
    <source>
        <strain evidence="12">CBS107.38</strain>
    </source>
</reference>
<keyword evidence="5" id="KW-0067">ATP-binding</keyword>
<evidence type="ECO:0000256" key="5">
    <source>
        <dbReference type="ARBA" id="ARBA00022840"/>
    </source>
</evidence>
<evidence type="ECO:0000313" key="12">
    <source>
        <dbReference type="EMBL" id="KAF7676899.1"/>
    </source>
</evidence>
<comment type="similarity">
    <text evidence="1">Belongs to the class-II aminoacyl-tRNA synthetase family.</text>
</comment>
<evidence type="ECO:0000256" key="1">
    <source>
        <dbReference type="ARBA" id="ARBA00008226"/>
    </source>
</evidence>
<keyword evidence="13" id="KW-1185">Reference proteome</keyword>
<dbReference type="InterPro" id="IPR004154">
    <property type="entry name" value="Anticodon-bd"/>
</dbReference>
<evidence type="ECO:0000256" key="10">
    <source>
        <dbReference type="SAM" id="Phobius"/>
    </source>
</evidence>
<dbReference type="GO" id="GO:0005524">
    <property type="term" value="F:ATP binding"/>
    <property type="evidence" value="ECO:0007669"/>
    <property type="project" value="UniProtKB-KW"/>
</dbReference>
<dbReference type="GO" id="GO:0005739">
    <property type="term" value="C:mitochondrion"/>
    <property type="evidence" value="ECO:0007669"/>
    <property type="project" value="TreeGrafter"/>
</dbReference>
<keyword evidence="10" id="KW-0472">Membrane</keyword>
<evidence type="ECO:0000256" key="4">
    <source>
        <dbReference type="ARBA" id="ARBA00022741"/>
    </source>
</evidence>
<evidence type="ECO:0000259" key="11">
    <source>
        <dbReference type="PROSITE" id="PS50862"/>
    </source>
</evidence>
<keyword evidence="7 12" id="KW-0030">Aminoacyl-tRNA synthetase</keyword>
<dbReference type="GeneID" id="62203336"/>
<dbReference type="RefSeq" id="XP_038787108.1">
    <property type="nucleotide sequence ID" value="XM_038930158.1"/>
</dbReference>
<gene>
    <name evidence="12" type="ORF">GT037_005111</name>
</gene>
<dbReference type="EC" id="6.1.1.15" evidence="2"/>
<dbReference type="InterPro" id="IPR002316">
    <property type="entry name" value="Pro-tRNA-ligase_IIa"/>
</dbReference>
<feature type="transmembrane region" description="Helical" evidence="10">
    <location>
        <begin position="647"/>
        <end position="666"/>
    </location>
</feature>
<dbReference type="GO" id="GO:0004827">
    <property type="term" value="F:proline-tRNA ligase activity"/>
    <property type="evidence" value="ECO:0007669"/>
    <property type="project" value="UniProtKB-EC"/>
</dbReference>
<keyword evidence="4" id="KW-0547">Nucleotide-binding</keyword>
<dbReference type="AlphaFoldDB" id="A0A8H7EFP4"/>
<dbReference type="Proteomes" id="UP000596902">
    <property type="component" value="Unassembled WGS sequence"/>
</dbReference>
<evidence type="ECO:0000256" key="3">
    <source>
        <dbReference type="ARBA" id="ARBA00022598"/>
    </source>
</evidence>
<evidence type="ECO:0000256" key="9">
    <source>
        <dbReference type="ARBA" id="ARBA00047671"/>
    </source>
</evidence>
<evidence type="ECO:0000256" key="7">
    <source>
        <dbReference type="ARBA" id="ARBA00023146"/>
    </source>
</evidence>
<dbReference type="Gene3D" id="3.40.50.800">
    <property type="entry name" value="Anticodon-binding domain"/>
    <property type="match status" value="1"/>
</dbReference>
<dbReference type="InterPro" id="IPR045864">
    <property type="entry name" value="aa-tRNA-synth_II/BPL/LPL"/>
</dbReference>
<protein>
    <recommendedName>
        <fullName evidence="2">proline--tRNA ligase</fullName>
        <ecNumber evidence="2">6.1.1.15</ecNumber>
    </recommendedName>
    <alternativeName>
        <fullName evidence="8">Prolyl-tRNA synthetase</fullName>
    </alternativeName>
</protein>
<feature type="transmembrane region" description="Helical" evidence="10">
    <location>
        <begin position="532"/>
        <end position="555"/>
    </location>
</feature>
<dbReference type="InterPro" id="IPR006195">
    <property type="entry name" value="aa-tRNA-synth_II"/>
</dbReference>
<dbReference type="SUPFAM" id="SSF52954">
    <property type="entry name" value="Class II aaRS ABD-related"/>
    <property type="match status" value="1"/>
</dbReference>
<sequence>MRPTQEIDYPNSGHQPVYESVLTDNLQMILILSLFGVAFCASSIGASKLALSSITTEALWRQTGRYSANSELLRIKDRRESGFLLSPTHEEEITALVASMVHSYKDLPLRLYQTGRKYRDERRPRQGLLRAKEFMMKDLYTFDYSTESALRTYEEVRNAYNNLFNELRLPYLVADADSGNMGGRLSHEYHFVSPKGEDNVWSCNSCDYIANEELAEKSSQNPTSNDESWHAFTGISVDKKTKINVWIPRSSSTATTKANQGHECVNLHAVKKALPENIELDTGIESSSLTALLQKTTDIIDLFDPSLTFDKHDKSLSNPQSSALNLTTIETGDPCPRCSNGKLDVQKAIEVGHTFHLGTRYSKPLNAVVALPDQNLSSPIQMGCHGIGVSRIIGAVASLLSDAKGLNWPRAIAPYEAIVLTSPQTEDRDATEVYDALYGEVRNGDVDLVLDDRSGKSVGWKLKDADLIGYPVVIVLAAMSEPSRTLVPILQAVAIIAPAVYTGFTFAYSHVVMPPLITHAPPKLLAKQWLQAYQFAPIFVAPLILTGTSSTAFLAYTSKRSSCSATVLYVVAALANASIIPYTALYMEPGVNGAGKWKVQEILNEEGVVLKRLGQGTDTDTASEAAKKWAEKVDMKAIAETWVRTNAWRYIITAIATLASATASVVKS</sequence>
<dbReference type="Pfam" id="PF03129">
    <property type="entry name" value="HGTP_anticodon"/>
    <property type="match status" value="1"/>
</dbReference>
<evidence type="ECO:0000256" key="2">
    <source>
        <dbReference type="ARBA" id="ARBA00012831"/>
    </source>
</evidence>
<dbReference type="EMBL" id="JAAABM010000006">
    <property type="protein sequence ID" value="KAF7676899.1"/>
    <property type="molecule type" value="Genomic_DNA"/>
</dbReference>
<evidence type="ECO:0000313" key="13">
    <source>
        <dbReference type="Proteomes" id="UP000596902"/>
    </source>
</evidence>
<reference evidence="12" key="1">
    <citation type="submission" date="2020-01" db="EMBL/GenBank/DDBJ databases">
        <authorList>
            <person name="Feng Z.H.Z."/>
        </authorList>
    </citation>
    <scope>NUCLEOTIDE SEQUENCE</scope>
    <source>
        <strain evidence="12">CBS107.38</strain>
    </source>
</reference>
<dbReference type="InterPro" id="IPR050062">
    <property type="entry name" value="Pro-tRNA_synthetase"/>
</dbReference>
<dbReference type="PRINTS" id="PR01046">
    <property type="entry name" value="TRNASYNTHPRO"/>
</dbReference>
<keyword evidence="6" id="KW-0648">Protein biosynthesis</keyword>
<proteinExistence type="inferred from homology"/>
<feature type="domain" description="Aminoacyl-transfer RNA synthetases class-II family profile" evidence="11">
    <location>
        <begin position="1"/>
        <end position="414"/>
    </location>
</feature>
<dbReference type="PANTHER" id="PTHR42753:SF2">
    <property type="entry name" value="PROLINE--TRNA LIGASE"/>
    <property type="match status" value="1"/>
</dbReference>
<dbReference type="InterPro" id="IPR036621">
    <property type="entry name" value="Anticodon-bd_dom_sf"/>
</dbReference>
<feature type="transmembrane region" description="Helical" evidence="10">
    <location>
        <begin position="489"/>
        <end position="512"/>
    </location>
</feature>
<evidence type="ECO:0000256" key="6">
    <source>
        <dbReference type="ARBA" id="ARBA00022917"/>
    </source>
</evidence>
<dbReference type="Pfam" id="PF08592">
    <property type="entry name" value="Anthrone_oxy"/>
    <property type="match status" value="1"/>
</dbReference>
<dbReference type="SUPFAM" id="SSF55681">
    <property type="entry name" value="Class II aaRS and biotin synthetases"/>
    <property type="match status" value="1"/>
</dbReference>
<dbReference type="Gene3D" id="3.30.930.10">
    <property type="entry name" value="Bira Bifunctional Protein, Domain 2"/>
    <property type="match status" value="2"/>
</dbReference>
<dbReference type="Pfam" id="PF00587">
    <property type="entry name" value="tRNA-synt_2b"/>
    <property type="match status" value="1"/>
</dbReference>
<dbReference type="InterPro" id="IPR013901">
    <property type="entry name" value="Anthrone_oxy"/>
</dbReference>
<dbReference type="GO" id="GO:0006433">
    <property type="term" value="P:prolyl-tRNA aminoacylation"/>
    <property type="evidence" value="ECO:0007669"/>
    <property type="project" value="InterPro"/>
</dbReference>